<evidence type="ECO:0000256" key="1">
    <source>
        <dbReference type="SAM" id="SignalP"/>
    </source>
</evidence>
<dbReference type="AlphaFoldDB" id="A0A4Y7L3C0"/>
<dbReference type="Proteomes" id="UP000316621">
    <property type="component" value="Chromosome 10"/>
</dbReference>
<sequence>MSTVTCILFHMLNLVFALLDFIILRCKECKEFFYPHQKVCGYVVFLISSSELRHKFHFIRCDLCHNALLMHLDHFVLNMGYLVCLEETTMEESTSVFWDRVLQFFVSSNGNDQGRTTQCLSERFGDIRFCCSRYKKILRGFNMDHEAATFGYVASVGREFKFTEAYEIINGNVLGLY</sequence>
<evidence type="ECO:0000313" key="3">
    <source>
        <dbReference type="Proteomes" id="UP000316621"/>
    </source>
</evidence>
<dbReference type="EMBL" id="CM010724">
    <property type="protein sequence ID" value="RZC80053.1"/>
    <property type="molecule type" value="Genomic_DNA"/>
</dbReference>
<accession>A0A4Y7L3C0</accession>
<organism evidence="2 3">
    <name type="scientific">Papaver somniferum</name>
    <name type="common">Opium poppy</name>
    <dbReference type="NCBI Taxonomy" id="3469"/>
    <lineage>
        <taxon>Eukaryota</taxon>
        <taxon>Viridiplantae</taxon>
        <taxon>Streptophyta</taxon>
        <taxon>Embryophyta</taxon>
        <taxon>Tracheophyta</taxon>
        <taxon>Spermatophyta</taxon>
        <taxon>Magnoliopsida</taxon>
        <taxon>Ranunculales</taxon>
        <taxon>Papaveraceae</taxon>
        <taxon>Papaveroideae</taxon>
        <taxon>Papaver</taxon>
    </lineage>
</organism>
<gene>
    <name evidence="2" type="ORF">C5167_042631</name>
</gene>
<name>A0A4Y7L3C0_PAPSO</name>
<keyword evidence="3" id="KW-1185">Reference proteome</keyword>
<protein>
    <submittedName>
        <fullName evidence="2">Uncharacterized protein</fullName>
    </submittedName>
</protein>
<evidence type="ECO:0000313" key="2">
    <source>
        <dbReference type="EMBL" id="RZC80053.1"/>
    </source>
</evidence>
<reference evidence="2 3" key="1">
    <citation type="journal article" date="2018" name="Science">
        <title>The opium poppy genome and morphinan production.</title>
        <authorList>
            <person name="Guo L."/>
            <person name="Winzer T."/>
            <person name="Yang X."/>
            <person name="Li Y."/>
            <person name="Ning Z."/>
            <person name="He Z."/>
            <person name="Teodor R."/>
            <person name="Lu Y."/>
            <person name="Bowser T.A."/>
            <person name="Graham I.A."/>
            <person name="Ye K."/>
        </authorList>
    </citation>
    <scope>NUCLEOTIDE SEQUENCE [LARGE SCALE GENOMIC DNA]</scope>
    <source>
        <strain evidence="3">cv. HN1</strain>
        <tissue evidence="2">Leaves</tissue>
    </source>
</reference>
<feature type="signal peptide" evidence="1">
    <location>
        <begin position="1"/>
        <end position="17"/>
    </location>
</feature>
<proteinExistence type="predicted"/>
<feature type="chain" id="PRO_5021507479" evidence="1">
    <location>
        <begin position="18"/>
        <end position="177"/>
    </location>
</feature>
<keyword evidence="1" id="KW-0732">Signal</keyword>
<dbReference type="Gramene" id="RZC80053">
    <property type="protein sequence ID" value="RZC80053"/>
    <property type="gene ID" value="C5167_042631"/>
</dbReference>